<dbReference type="Gene3D" id="1.10.10.60">
    <property type="entry name" value="Homeodomain-like"/>
    <property type="match status" value="1"/>
</dbReference>
<organism evidence="2 3">
    <name type="scientific">Thiorhodococcus minor</name>
    <dbReference type="NCBI Taxonomy" id="57489"/>
    <lineage>
        <taxon>Bacteria</taxon>
        <taxon>Pseudomonadati</taxon>
        <taxon>Pseudomonadota</taxon>
        <taxon>Gammaproteobacteria</taxon>
        <taxon>Chromatiales</taxon>
        <taxon>Chromatiaceae</taxon>
        <taxon>Thiorhodococcus</taxon>
    </lineage>
</organism>
<dbReference type="InterPro" id="IPR014875">
    <property type="entry name" value="Mor_transcription_activator"/>
</dbReference>
<dbReference type="AlphaFoldDB" id="A0A6M0K004"/>
<dbReference type="SUPFAM" id="SSF46689">
    <property type="entry name" value="Homeodomain-like"/>
    <property type="match status" value="1"/>
</dbReference>
<evidence type="ECO:0000313" key="3">
    <source>
        <dbReference type="Proteomes" id="UP000483379"/>
    </source>
</evidence>
<dbReference type="Pfam" id="PF08765">
    <property type="entry name" value="Mor"/>
    <property type="match status" value="1"/>
</dbReference>
<evidence type="ECO:0000313" key="2">
    <source>
        <dbReference type="EMBL" id="NEV62263.1"/>
    </source>
</evidence>
<keyword evidence="3" id="KW-1185">Reference proteome</keyword>
<dbReference type="EMBL" id="JAAIJQ010000025">
    <property type="protein sequence ID" value="NEV62263.1"/>
    <property type="molecule type" value="Genomic_DNA"/>
</dbReference>
<reference evidence="2 3" key="1">
    <citation type="submission" date="2020-02" db="EMBL/GenBank/DDBJ databases">
        <title>Genome sequences of Thiorhodococcus mannitoliphagus and Thiorhodococcus minor, purple sulfur photosynthetic bacteria in the gammaproteobacterial family, Chromatiaceae.</title>
        <authorList>
            <person name="Aviles F.A."/>
            <person name="Meyer T.E."/>
            <person name="Kyndt J.A."/>
        </authorList>
    </citation>
    <scope>NUCLEOTIDE SEQUENCE [LARGE SCALE GENOMIC DNA]</scope>
    <source>
        <strain evidence="2 3">DSM 11518</strain>
    </source>
</reference>
<sequence length="98" mass="10448">MSEAGGALMAILHGAVMQAALSAGVRADVAQGIADTSVRRLREVAGGDTAYIPGPSKRERNRHIIAAFRAGVAIARLSAQYRLSERRIRQILSEARHG</sequence>
<evidence type="ECO:0000259" key="1">
    <source>
        <dbReference type="Pfam" id="PF08765"/>
    </source>
</evidence>
<dbReference type="RefSeq" id="WP_164452736.1">
    <property type="nucleotide sequence ID" value="NZ_JAAIJQ010000025.1"/>
</dbReference>
<protein>
    <recommendedName>
        <fullName evidence="1">Mor transcription activator domain-containing protein</fullName>
    </recommendedName>
</protein>
<proteinExistence type="predicted"/>
<accession>A0A6M0K004</accession>
<gene>
    <name evidence="2" type="ORF">G3446_10240</name>
</gene>
<comment type="caution">
    <text evidence="2">The sequence shown here is derived from an EMBL/GenBank/DDBJ whole genome shotgun (WGS) entry which is preliminary data.</text>
</comment>
<name>A0A6M0K004_9GAMM</name>
<dbReference type="Proteomes" id="UP000483379">
    <property type="component" value="Unassembled WGS sequence"/>
</dbReference>
<feature type="domain" description="Mor transcription activator" evidence="1">
    <location>
        <begin position="12"/>
        <end position="96"/>
    </location>
</feature>
<dbReference type="InterPro" id="IPR009057">
    <property type="entry name" value="Homeodomain-like_sf"/>
</dbReference>